<dbReference type="AlphaFoldDB" id="A0A7S3ZKV6"/>
<dbReference type="EMBL" id="HBIW01002294">
    <property type="protein sequence ID" value="CAE0686495.1"/>
    <property type="molecule type" value="Transcribed_RNA"/>
</dbReference>
<sequence length="173" mass="18956">MGDAALLHDSTLACLGDAELRSVALVSKEGRKHSIAFMSVATYKCVGVTGEATLAPLQLVDREDDARRGACRCAPSLSVEQLRSRIARAVGRDASGINLRILAPRERTLEKLRDGTRLGDYLPTAVLPSRLMLSVIVTERIVVADFDYDSDETDISRFDPDVYADAQAPWRNH</sequence>
<gene>
    <name evidence="1" type="ORF">PCAL00307_LOCUS1929</name>
    <name evidence="2" type="ORF">PECAL_5P05210</name>
</gene>
<reference evidence="1" key="1">
    <citation type="submission" date="2021-01" db="EMBL/GenBank/DDBJ databases">
        <authorList>
            <person name="Corre E."/>
            <person name="Pelletier E."/>
            <person name="Niang G."/>
            <person name="Scheremetjew M."/>
            <person name="Finn R."/>
            <person name="Kale V."/>
            <person name="Holt S."/>
            <person name="Cochrane G."/>
            <person name="Meng A."/>
            <person name="Brown T."/>
            <person name="Cohen L."/>
        </authorList>
    </citation>
    <scope>NUCLEOTIDE SEQUENCE</scope>
    <source>
        <strain evidence="1">CCMP1756</strain>
    </source>
</reference>
<evidence type="ECO:0000313" key="3">
    <source>
        <dbReference type="Proteomes" id="UP000789595"/>
    </source>
</evidence>
<organism evidence="1">
    <name type="scientific">Pelagomonas calceolata</name>
    <dbReference type="NCBI Taxonomy" id="35677"/>
    <lineage>
        <taxon>Eukaryota</taxon>
        <taxon>Sar</taxon>
        <taxon>Stramenopiles</taxon>
        <taxon>Ochrophyta</taxon>
        <taxon>Pelagophyceae</taxon>
        <taxon>Pelagomonadales</taxon>
        <taxon>Pelagomonadaceae</taxon>
        <taxon>Pelagomonas</taxon>
    </lineage>
</organism>
<protein>
    <submittedName>
        <fullName evidence="1">Uncharacterized protein</fullName>
    </submittedName>
</protein>
<name>A0A7S3ZKV6_9STRA</name>
<evidence type="ECO:0000313" key="1">
    <source>
        <dbReference type="EMBL" id="CAE0686495.1"/>
    </source>
</evidence>
<accession>A0A7S3ZKV6</accession>
<proteinExistence type="predicted"/>
<keyword evidence="3" id="KW-1185">Reference proteome</keyword>
<dbReference type="EMBL" id="CAKKNE010000005">
    <property type="protein sequence ID" value="CAH0375968.1"/>
    <property type="molecule type" value="Genomic_DNA"/>
</dbReference>
<dbReference type="Proteomes" id="UP000789595">
    <property type="component" value="Unassembled WGS sequence"/>
</dbReference>
<evidence type="ECO:0000313" key="2">
    <source>
        <dbReference type="EMBL" id="CAH0375968.1"/>
    </source>
</evidence>
<reference evidence="2" key="2">
    <citation type="submission" date="2021-11" db="EMBL/GenBank/DDBJ databases">
        <authorList>
            <consortium name="Genoscope - CEA"/>
            <person name="William W."/>
        </authorList>
    </citation>
    <scope>NUCLEOTIDE SEQUENCE</scope>
</reference>